<sequence length="328" mass="35048">MMVLLTLMAAVISPLTVLGQQDTRTILQFLKDEGLTTLSGFVVGTGLDKTLGDVKVLQGHVVDQVKACSAKLPSNMLIGLATNSTALKEVLQGHVVDQVSVCSAKLPSNMLIGLATNSTALKQVLQGHVVDQIVLSQYVRDKDTKKNFNGETLSFKVYDNGVKTINGAVLVGIDHSLANGVVHMIDDVLLEPDSNIGEYIAQHETDFQDLFGLLVLGRLFGPLETTGPYTLFAPVDQAFESIKDTVTQLINNRTALSDVLKYHVVADTYWSEGLTDGMKLPTLNGADLTISVGLDGVKVDNAKVIQADIPTSNGVIHVVDTVVVPSSP</sequence>
<feature type="chain" id="PRO_5043685787" evidence="1">
    <location>
        <begin position="20"/>
        <end position="328"/>
    </location>
</feature>
<dbReference type="InterPro" id="IPR050904">
    <property type="entry name" value="Adhesion/Biosynth-related"/>
</dbReference>
<feature type="signal peptide" evidence="1">
    <location>
        <begin position="1"/>
        <end position="19"/>
    </location>
</feature>
<proteinExistence type="predicted"/>
<accession>A0AAV4JVK5</accession>
<evidence type="ECO:0000259" key="2">
    <source>
        <dbReference type="PROSITE" id="PS50213"/>
    </source>
</evidence>
<dbReference type="Pfam" id="PF02469">
    <property type="entry name" value="Fasciclin"/>
    <property type="match status" value="2"/>
</dbReference>
<dbReference type="SUPFAM" id="SSF82153">
    <property type="entry name" value="FAS1 domain"/>
    <property type="match status" value="2"/>
</dbReference>
<dbReference type="AlphaFoldDB" id="A0AAV4JVK5"/>
<comment type="caution">
    <text evidence="3">The sequence shown here is derived from an EMBL/GenBank/DDBJ whole genome shotgun (WGS) entry which is preliminary data.</text>
</comment>
<dbReference type="PROSITE" id="PS50213">
    <property type="entry name" value="FAS1"/>
    <property type="match status" value="2"/>
</dbReference>
<dbReference type="SMART" id="SM00554">
    <property type="entry name" value="FAS1"/>
    <property type="match status" value="2"/>
</dbReference>
<dbReference type="Proteomes" id="UP000762676">
    <property type="component" value="Unassembled WGS sequence"/>
</dbReference>
<dbReference type="PANTHER" id="PTHR10900:SF77">
    <property type="entry name" value="FI19380P1"/>
    <property type="match status" value="1"/>
</dbReference>
<gene>
    <name evidence="3" type="ORF">ElyMa_007052000</name>
</gene>
<dbReference type="Gene3D" id="2.30.180.10">
    <property type="entry name" value="FAS1 domain"/>
    <property type="match status" value="2"/>
</dbReference>
<dbReference type="InterPro" id="IPR036378">
    <property type="entry name" value="FAS1_dom_sf"/>
</dbReference>
<keyword evidence="4" id="KW-1185">Reference proteome</keyword>
<protein>
    <submittedName>
        <fullName evidence="3">Transforming growth factor-beta-induced protein ig-h3</fullName>
    </submittedName>
</protein>
<evidence type="ECO:0000256" key="1">
    <source>
        <dbReference type="SAM" id="SignalP"/>
    </source>
</evidence>
<dbReference type="PANTHER" id="PTHR10900">
    <property type="entry name" value="PERIOSTIN-RELATED"/>
    <property type="match status" value="1"/>
</dbReference>
<reference evidence="3 4" key="1">
    <citation type="journal article" date="2021" name="Elife">
        <title>Chloroplast acquisition without the gene transfer in kleptoplastic sea slugs, Plakobranchus ocellatus.</title>
        <authorList>
            <person name="Maeda T."/>
            <person name="Takahashi S."/>
            <person name="Yoshida T."/>
            <person name="Shimamura S."/>
            <person name="Takaki Y."/>
            <person name="Nagai Y."/>
            <person name="Toyoda A."/>
            <person name="Suzuki Y."/>
            <person name="Arimoto A."/>
            <person name="Ishii H."/>
            <person name="Satoh N."/>
            <person name="Nishiyama T."/>
            <person name="Hasebe M."/>
            <person name="Maruyama T."/>
            <person name="Minagawa J."/>
            <person name="Obokata J."/>
            <person name="Shigenobu S."/>
        </authorList>
    </citation>
    <scope>NUCLEOTIDE SEQUENCE [LARGE SCALE GENOMIC DNA]</scope>
</reference>
<dbReference type="GO" id="GO:0005615">
    <property type="term" value="C:extracellular space"/>
    <property type="evidence" value="ECO:0007669"/>
    <property type="project" value="TreeGrafter"/>
</dbReference>
<name>A0AAV4JVK5_9GAST</name>
<keyword evidence="1" id="KW-0732">Signal</keyword>
<feature type="domain" description="FAS1" evidence="2">
    <location>
        <begin position="22"/>
        <end position="189"/>
    </location>
</feature>
<dbReference type="EMBL" id="BMAT01014110">
    <property type="protein sequence ID" value="GFS26371.1"/>
    <property type="molecule type" value="Genomic_DNA"/>
</dbReference>
<dbReference type="FunFam" id="2.30.180.10:FF:000032">
    <property type="entry name" value="Fasciclin domain-containing protein, putative"/>
    <property type="match status" value="1"/>
</dbReference>
<evidence type="ECO:0000313" key="4">
    <source>
        <dbReference type="Proteomes" id="UP000762676"/>
    </source>
</evidence>
<organism evidence="3 4">
    <name type="scientific">Elysia marginata</name>
    <dbReference type="NCBI Taxonomy" id="1093978"/>
    <lineage>
        <taxon>Eukaryota</taxon>
        <taxon>Metazoa</taxon>
        <taxon>Spiralia</taxon>
        <taxon>Lophotrochozoa</taxon>
        <taxon>Mollusca</taxon>
        <taxon>Gastropoda</taxon>
        <taxon>Heterobranchia</taxon>
        <taxon>Euthyneura</taxon>
        <taxon>Panpulmonata</taxon>
        <taxon>Sacoglossa</taxon>
        <taxon>Placobranchoidea</taxon>
        <taxon>Plakobranchidae</taxon>
        <taxon>Elysia</taxon>
    </lineage>
</organism>
<evidence type="ECO:0000313" key="3">
    <source>
        <dbReference type="EMBL" id="GFS26371.1"/>
    </source>
</evidence>
<feature type="domain" description="FAS1" evidence="2">
    <location>
        <begin position="194"/>
        <end position="323"/>
    </location>
</feature>
<dbReference type="InterPro" id="IPR000782">
    <property type="entry name" value="FAS1_domain"/>
</dbReference>